<dbReference type="Gene3D" id="1.10.510.10">
    <property type="entry name" value="Transferase(Phosphotransferase) domain 1"/>
    <property type="match status" value="1"/>
</dbReference>
<comment type="caution">
    <text evidence="11">The sequence shown here is derived from an EMBL/GenBank/DDBJ whole genome shotgun (WGS) entry which is preliminary data.</text>
</comment>
<evidence type="ECO:0000256" key="3">
    <source>
        <dbReference type="ARBA" id="ARBA00022679"/>
    </source>
</evidence>
<dbReference type="SUPFAM" id="SSF56112">
    <property type="entry name" value="Protein kinase-like (PK-like)"/>
    <property type="match status" value="1"/>
</dbReference>
<dbReference type="InterPro" id="IPR000719">
    <property type="entry name" value="Prot_kinase_dom"/>
</dbReference>
<dbReference type="EC" id="2.7.11.1" evidence="1"/>
<accession>A0A4Q7L5F4</accession>
<feature type="domain" description="Protein kinase" evidence="10">
    <location>
        <begin position="10"/>
        <end position="253"/>
    </location>
</feature>
<protein>
    <recommendedName>
        <fullName evidence="1">non-specific serine/threonine protein kinase</fullName>
        <ecNumber evidence="1">2.7.11.1</ecNumber>
    </recommendedName>
</protein>
<evidence type="ECO:0000256" key="8">
    <source>
        <dbReference type="SAM" id="MobiDB-lite"/>
    </source>
</evidence>
<evidence type="ECO:0000256" key="2">
    <source>
        <dbReference type="ARBA" id="ARBA00022527"/>
    </source>
</evidence>
<feature type="transmembrane region" description="Helical" evidence="9">
    <location>
        <begin position="287"/>
        <end position="308"/>
    </location>
</feature>
<feature type="binding site" evidence="7">
    <location>
        <position position="39"/>
    </location>
    <ligand>
        <name>ATP</name>
        <dbReference type="ChEBI" id="CHEBI:30616"/>
    </ligand>
</feature>
<dbReference type="GO" id="GO:0005524">
    <property type="term" value="F:ATP binding"/>
    <property type="evidence" value="ECO:0007669"/>
    <property type="project" value="UniProtKB-UniRule"/>
</dbReference>
<evidence type="ECO:0000256" key="6">
    <source>
        <dbReference type="ARBA" id="ARBA00022840"/>
    </source>
</evidence>
<keyword evidence="4 7" id="KW-0547">Nucleotide-binding</keyword>
<keyword evidence="9" id="KW-1133">Transmembrane helix</keyword>
<feature type="compositionally biased region" description="Low complexity" evidence="8">
    <location>
        <begin position="313"/>
        <end position="331"/>
    </location>
</feature>
<dbReference type="Proteomes" id="UP000294257">
    <property type="component" value="Unassembled WGS sequence"/>
</dbReference>
<evidence type="ECO:0000256" key="1">
    <source>
        <dbReference type="ARBA" id="ARBA00012513"/>
    </source>
</evidence>
<dbReference type="SMART" id="SM00220">
    <property type="entry name" value="S_TKc"/>
    <property type="match status" value="1"/>
</dbReference>
<dbReference type="PROSITE" id="PS00108">
    <property type="entry name" value="PROTEIN_KINASE_ST"/>
    <property type="match status" value="1"/>
</dbReference>
<gene>
    <name evidence="11" type="ORF">EV193_102752</name>
</gene>
<keyword evidence="12" id="KW-1185">Reference proteome</keyword>
<dbReference type="PROSITE" id="PS50011">
    <property type="entry name" value="PROTEIN_KINASE_DOM"/>
    <property type="match status" value="1"/>
</dbReference>
<dbReference type="InterPro" id="IPR017441">
    <property type="entry name" value="Protein_kinase_ATP_BS"/>
</dbReference>
<evidence type="ECO:0000256" key="4">
    <source>
        <dbReference type="ARBA" id="ARBA00022741"/>
    </source>
</evidence>
<dbReference type="Gene3D" id="3.30.200.20">
    <property type="entry name" value="Phosphorylase Kinase, domain 1"/>
    <property type="match status" value="1"/>
</dbReference>
<evidence type="ECO:0000256" key="9">
    <source>
        <dbReference type="SAM" id="Phobius"/>
    </source>
</evidence>
<dbReference type="GO" id="GO:0004674">
    <property type="term" value="F:protein serine/threonine kinase activity"/>
    <property type="evidence" value="ECO:0007669"/>
    <property type="project" value="UniProtKB-KW"/>
</dbReference>
<keyword evidence="6 7" id="KW-0067">ATP-binding</keyword>
<dbReference type="EMBL" id="SGWQ01000002">
    <property type="protein sequence ID" value="RZS43771.1"/>
    <property type="molecule type" value="Genomic_DNA"/>
</dbReference>
<feature type="compositionally biased region" description="Pro residues" evidence="8">
    <location>
        <begin position="332"/>
        <end position="345"/>
    </location>
</feature>
<dbReference type="CDD" id="cd14014">
    <property type="entry name" value="STKc_PknB_like"/>
    <property type="match status" value="1"/>
</dbReference>
<keyword evidence="5 11" id="KW-0418">Kinase</keyword>
<evidence type="ECO:0000313" key="11">
    <source>
        <dbReference type="EMBL" id="RZS43771.1"/>
    </source>
</evidence>
<dbReference type="Pfam" id="PF00069">
    <property type="entry name" value="Pkinase"/>
    <property type="match status" value="1"/>
</dbReference>
<feature type="compositionally biased region" description="Low complexity" evidence="8">
    <location>
        <begin position="346"/>
        <end position="366"/>
    </location>
</feature>
<evidence type="ECO:0000259" key="10">
    <source>
        <dbReference type="PROSITE" id="PS50011"/>
    </source>
</evidence>
<name>A0A4Q7L5F4_9PSEU</name>
<evidence type="ECO:0000313" key="12">
    <source>
        <dbReference type="Proteomes" id="UP000294257"/>
    </source>
</evidence>
<dbReference type="RefSeq" id="WP_165401295.1">
    <property type="nucleotide sequence ID" value="NZ_SGWQ01000002.1"/>
</dbReference>
<dbReference type="PANTHER" id="PTHR43289">
    <property type="entry name" value="MITOGEN-ACTIVATED PROTEIN KINASE KINASE KINASE 20-RELATED"/>
    <property type="match status" value="1"/>
</dbReference>
<organism evidence="11 12">
    <name type="scientific">Herbihabitans rhizosphaerae</name>
    <dbReference type="NCBI Taxonomy" id="1872711"/>
    <lineage>
        <taxon>Bacteria</taxon>
        <taxon>Bacillati</taxon>
        <taxon>Actinomycetota</taxon>
        <taxon>Actinomycetes</taxon>
        <taxon>Pseudonocardiales</taxon>
        <taxon>Pseudonocardiaceae</taxon>
        <taxon>Herbihabitans</taxon>
    </lineage>
</organism>
<keyword evidence="2 11" id="KW-0723">Serine/threonine-protein kinase</keyword>
<feature type="region of interest" description="Disordered" evidence="8">
    <location>
        <begin position="313"/>
        <end position="390"/>
    </location>
</feature>
<evidence type="ECO:0000256" key="7">
    <source>
        <dbReference type="PROSITE-ProRule" id="PRU10141"/>
    </source>
</evidence>
<dbReference type="InterPro" id="IPR011009">
    <property type="entry name" value="Kinase-like_dom_sf"/>
</dbReference>
<evidence type="ECO:0000256" key="5">
    <source>
        <dbReference type="ARBA" id="ARBA00022777"/>
    </source>
</evidence>
<keyword evidence="9" id="KW-0472">Membrane</keyword>
<proteinExistence type="predicted"/>
<feature type="region of interest" description="Disordered" evidence="8">
    <location>
        <begin position="263"/>
        <end position="283"/>
    </location>
</feature>
<feature type="compositionally biased region" description="Pro residues" evidence="8">
    <location>
        <begin position="367"/>
        <end position="381"/>
    </location>
</feature>
<dbReference type="AlphaFoldDB" id="A0A4Q7L5F4"/>
<sequence>MTPPAFIGRYAIRRSLGSGGFATVWLGFDERLDDQVAIKVLAENWAQRLDVRDRFTQEARVLRRARSPHVVQVYDIDQLPDGRPYFVMTYADGGSLSDRLAHGPLPAETALGYGAVIATGVQDLHDSGVMHRDIKPSNVLFRSTSELLIADLGLARDLDRGSRLTLTAGTPGYMAPEQADGDATIDHRVDVYAIGATVYRALTGRTPTVGAVTPVGQVRPDLPLGTDAVLMRALATHPGDRWSTAGELAEELRRVVNGRASTAPLAVDPERTDEVVAPPSKSGRRRWWIAAAAVLATAAAVAGVLLAVNSADRPASALTPPETTTSSSSMAPAPPSPSPPTPSTAPPTTTLARATPPPSTTTTTTVPPAPTTQSPQPPSPLPSSQAEPRPQGCPAYRMCFYPENHYYGTPEVRHMDYSETSHCQPTAKPFKSVYNSADQNQQVWSTTACGVREQGPLVKAGQGFRYIEGRSFRHS</sequence>
<reference evidence="11 12" key="1">
    <citation type="submission" date="2019-02" db="EMBL/GenBank/DDBJ databases">
        <title>Genomic Encyclopedia of Type Strains, Phase IV (KMG-IV): sequencing the most valuable type-strain genomes for metagenomic binning, comparative biology and taxonomic classification.</title>
        <authorList>
            <person name="Goeker M."/>
        </authorList>
    </citation>
    <scope>NUCLEOTIDE SEQUENCE [LARGE SCALE GENOMIC DNA]</scope>
    <source>
        <strain evidence="11 12">DSM 101727</strain>
    </source>
</reference>
<dbReference type="PANTHER" id="PTHR43289:SF6">
    <property type="entry name" value="SERINE_THREONINE-PROTEIN KINASE NEKL-3"/>
    <property type="match status" value="1"/>
</dbReference>
<keyword evidence="3" id="KW-0808">Transferase</keyword>
<dbReference type="InterPro" id="IPR008271">
    <property type="entry name" value="Ser/Thr_kinase_AS"/>
</dbReference>
<keyword evidence="9" id="KW-0812">Transmembrane</keyword>
<dbReference type="PROSITE" id="PS00107">
    <property type="entry name" value="PROTEIN_KINASE_ATP"/>
    <property type="match status" value="1"/>
</dbReference>